<protein>
    <submittedName>
        <fullName evidence="1">Uncharacterized protein</fullName>
    </submittedName>
</protein>
<sequence>MRLRKIVCKTLHWPLNQHATKTTILFVDVTEIPTVTIVKRRRQV</sequence>
<evidence type="ECO:0000313" key="1">
    <source>
        <dbReference type="EMBL" id="EON77381.1"/>
    </source>
</evidence>
<name>R7ZTA2_9BACT</name>
<gene>
    <name evidence="1" type="ORF">ADIS_2249</name>
</gene>
<dbReference type="AlphaFoldDB" id="R7ZTA2"/>
<accession>R7ZTA2</accession>
<comment type="caution">
    <text evidence="1">The sequence shown here is derived from an EMBL/GenBank/DDBJ whole genome shotgun (WGS) entry which is preliminary data.</text>
</comment>
<dbReference type="EMBL" id="AQHR01000059">
    <property type="protein sequence ID" value="EON77381.1"/>
    <property type="molecule type" value="Genomic_DNA"/>
</dbReference>
<keyword evidence="2" id="KW-1185">Reference proteome</keyword>
<dbReference type="STRING" id="1232681.ADIS_2249"/>
<dbReference type="Proteomes" id="UP000013909">
    <property type="component" value="Unassembled WGS sequence"/>
</dbReference>
<reference evidence="1 2" key="1">
    <citation type="submission" date="2013-02" db="EMBL/GenBank/DDBJ databases">
        <title>A novel strain isolated from Lonar lake, Maharashtra, India.</title>
        <authorList>
            <person name="Singh A."/>
        </authorList>
    </citation>
    <scope>NUCLEOTIDE SEQUENCE [LARGE SCALE GENOMIC DNA]</scope>
    <source>
        <strain evidence="1 2">AK24</strain>
    </source>
</reference>
<evidence type="ECO:0000313" key="2">
    <source>
        <dbReference type="Proteomes" id="UP000013909"/>
    </source>
</evidence>
<proteinExistence type="predicted"/>
<organism evidence="1 2">
    <name type="scientific">Lunatimonas lonarensis</name>
    <dbReference type="NCBI Taxonomy" id="1232681"/>
    <lineage>
        <taxon>Bacteria</taxon>
        <taxon>Pseudomonadati</taxon>
        <taxon>Bacteroidota</taxon>
        <taxon>Cytophagia</taxon>
        <taxon>Cytophagales</taxon>
        <taxon>Cyclobacteriaceae</taxon>
    </lineage>
</organism>